<protein>
    <recommendedName>
        <fullName evidence="3">Transposase</fullName>
    </recommendedName>
</protein>
<dbReference type="AlphaFoldDB" id="A0AAW5ZVE1"/>
<evidence type="ECO:0008006" key="3">
    <source>
        <dbReference type="Google" id="ProtNLM"/>
    </source>
</evidence>
<evidence type="ECO:0000313" key="1">
    <source>
        <dbReference type="EMBL" id="MDB0573467.1"/>
    </source>
</evidence>
<comment type="caution">
    <text evidence="1">The sequence shown here is derived from an EMBL/GenBank/DDBJ whole genome shotgun (WGS) entry which is preliminary data.</text>
</comment>
<gene>
    <name evidence="1" type="ORF">LBW59_22220</name>
</gene>
<dbReference type="Proteomes" id="UP001144050">
    <property type="component" value="Unassembled WGS sequence"/>
</dbReference>
<sequence length="90" mass="9472">MNQNTSRKSRNIVIAEAAQLRTLAEQDELLPKVAVIKRFGMAHGDGSDKPSGSAPGLDATAGVLAQLLETQTAMLATLKAIEAKLPSASW</sequence>
<dbReference type="EMBL" id="JAIVFG010000052">
    <property type="protein sequence ID" value="MDB0573467.1"/>
    <property type="molecule type" value="Genomic_DNA"/>
</dbReference>
<name>A0AAW5ZVE1_RALSL</name>
<reference evidence="1" key="1">
    <citation type="submission" date="2021-09" db="EMBL/GenBank/DDBJ databases">
        <title>Genomic analysis of Ralstonia spp.</title>
        <authorList>
            <person name="Aburjaile F."/>
            <person name="Ariute J.C."/>
            <person name="Pais A.K.L."/>
            <person name="Albuquerque G.M.R."/>
            <person name="Silva A.M.F."/>
            <person name="Brenig B."/>
            <person name="Azevedo V."/>
            <person name="Matiuzzi M."/>
            <person name="Ramos R."/>
            <person name="Goes-Neto A."/>
            <person name="Soares S."/>
            <person name="Iseppon A.M.B."/>
            <person name="Souza E."/>
            <person name="Gama M."/>
        </authorList>
    </citation>
    <scope>NUCLEOTIDE SEQUENCE</scope>
    <source>
        <strain evidence="1">CCRMRs91</strain>
    </source>
</reference>
<accession>A0AAW5ZVE1</accession>
<dbReference type="RefSeq" id="WP_247591029.1">
    <property type="nucleotide sequence ID" value="NZ_JAIVFG010000052.1"/>
</dbReference>
<organism evidence="1 2">
    <name type="scientific">Ralstonia solanacearum</name>
    <name type="common">Pseudomonas solanacearum</name>
    <dbReference type="NCBI Taxonomy" id="305"/>
    <lineage>
        <taxon>Bacteria</taxon>
        <taxon>Pseudomonadati</taxon>
        <taxon>Pseudomonadota</taxon>
        <taxon>Betaproteobacteria</taxon>
        <taxon>Burkholderiales</taxon>
        <taxon>Burkholderiaceae</taxon>
        <taxon>Ralstonia</taxon>
        <taxon>Ralstonia solanacearum species complex</taxon>
    </lineage>
</organism>
<evidence type="ECO:0000313" key="2">
    <source>
        <dbReference type="Proteomes" id="UP001144050"/>
    </source>
</evidence>
<proteinExistence type="predicted"/>